<feature type="domain" description="PH" evidence="4">
    <location>
        <begin position="45"/>
        <end position="162"/>
    </location>
</feature>
<dbReference type="InterPro" id="IPR011993">
    <property type="entry name" value="PH-like_dom_sf"/>
</dbReference>
<dbReference type="CDD" id="cd01203">
    <property type="entry name" value="PTB_DOK1_DOK2_DOK3"/>
    <property type="match status" value="1"/>
</dbReference>
<evidence type="ECO:0000256" key="3">
    <source>
        <dbReference type="SAM" id="MobiDB-lite"/>
    </source>
</evidence>
<dbReference type="SMART" id="SM00310">
    <property type="entry name" value="PTBI"/>
    <property type="match status" value="1"/>
</dbReference>
<dbReference type="AlphaFoldDB" id="A0A8T2PTL3"/>
<dbReference type="InterPro" id="IPR002404">
    <property type="entry name" value="IRS_PTB"/>
</dbReference>
<dbReference type="InterPro" id="IPR037751">
    <property type="entry name" value="Dok1/2/3_PTB"/>
</dbReference>
<feature type="non-terminal residue" evidence="6">
    <location>
        <position position="591"/>
    </location>
</feature>
<proteinExistence type="inferred from homology"/>
<dbReference type="CDD" id="cd14676">
    <property type="entry name" value="PH_DOK1_2_3"/>
    <property type="match status" value="1"/>
</dbReference>
<dbReference type="EMBL" id="JAFBMS010000002">
    <property type="protein sequence ID" value="KAG9354767.1"/>
    <property type="molecule type" value="Genomic_DNA"/>
</dbReference>
<evidence type="ECO:0008006" key="8">
    <source>
        <dbReference type="Google" id="ProtNLM"/>
    </source>
</evidence>
<dbReference type="SUPFAM" id="SSF50729">
    <property type="entry name" value="PH domain-like"/>
    <property type="match status" value="2"/>
</dbReference>
<dbReference type="PROSITE" id="PS51064">
    <property type="entry name" value="IRS_PTB"/>
    <property type="match status" value="1"/>
</dbReference>
<accession>A0A8T2PTL3</accession>
<evidence type="ECO:0000256" key="1">
    <source>
        <dbReference type="ARBA" id="ARBA00010955"/>
    </source>
</evidence>
<reference evidence="6" key="1">
    <citation type="thesis" date="2021" institute="BYU ScholarsArchive" country="Provo, UT, USA">
        <title>Applications of and Algorithms for Genome Assembly and Genomic Analyses with an Emphasis on Marine Teleosts.</title>
        <authorList>
            <person name="Pickett B.D."/>
        </authorList>
    </citation>
    <scope>NUCLEOTIDE SEQUENCE</scope>
    <source>
        <strain evidence="6">HI-2016</strain>
    </source>
</reference>
<dbReference type="GO" id="GO:0005737">
    <property type="term" value="C:cytoplasm"/>
    <property type="evidence" value="ECO:0007669"/>
    <property type="project" value="TreeGrafter"/>
</dbReference>
<feature type="region of interest" description="Disordered" evidence="3">
    <location>
        <begin position="538"/>
        <end position="591"/>
    </location>
</feature>
<evidence type="ECO:0000256" key="2">
    <source>
        <dbReference type="ARBA" id="ARBA00022553"/>
    </source>
</evidence>
<comment type="similarity">
    <text evidence="1">Belongs to the DOK family. Type A subfamily.</text>
</comment>
<feature type="region of interest" description="Disordered" evidence="3">
    <location>
        <begin position="305"/>
        <end position="357"/>
    </location>
</feature>
<dbReference type="PANTHER" id="PTHR21258:SF14">
    <property type="entry name" value="DOCKING PROTEIN 2"/>
    <property type="match status" value="1"/>
</dbReference>
<dbReference type="InterPro" id="IPR050996">
    <property type="entry name" value="Docking_Protein_DOK"/>
</dbReference>
<dbReference type="Pfam" id="PF02174">
    <property type="entry name" value="IRS"/>
    <property type="match status" value="1"/>
</dbReference>
<dbReference type="SMART" id="SM01244">
    <property type="entry name" value="IRS"/>
    <property type="match status" value="1"/>
</dbReference>
<keyword evidence="2" id="KW-0597">Phosphoprotein</keyword>
<feature type="compositionally biased region" description="Basic and acidic residues" evidence="3">
    <location>
        <begin position="402"/>
        <end position="412"/>
    </location>
</feature>
<name>A0A8T2PTL3_9TELE</name>
<protein>
    <recommendedName>
        <fullName evidence="8">Docking protein 2</fullName>
    </recommendedName>
</protein>
<dbReference type="InterPro" id="IPR001849">
    <property type="entry name" value="PH_domain"/>
</dbReference>
<feature type="region of interest" description="Disordered" evidence="3">
    <location>
        <begin position="362"/>
        <end position="381"/>
    </location>
</feature>
<dbReference type="Gene3D" id="2.30.29.30">
    <property type="entry name" value="Pleckstrin-homology domain (PH domain)/Phosphotyrosine-binding domain (PTB)"/>
    <property type="match status" value="2"/>
</dbReference>
<keyword evidence="7" id="KW-1185">Reference proteome</keyword>
<evidence type="ECO:0000313" key="7">
    <source>
        <dbReference type="Proteomes" id="UP000824540"/>
    </source>
</evidence>
<dbReference type="PANTHER" id="PTHR21258">
    <property type="entry name" value="DOCKING PROTEIN RELATED"/>
    <property type="match status" value="1"/>
</dbReference>
<evidence type="ECO:0000313" key="6">
    <source>
        <dbReference type="EMBL" id="KAG9354767.1"/>
    </source>
</evidence>
<gene>
    <name evidence="6" type="ORF">JZ751_001480</name>
</gene>
<feature type="domain" description="IRS-type PTB" evidence="5">
    <location>
        <begin position="201"/>
        <end position="305"/>
    </location>
</feature>
<feature type="region of interest" description="Disordered" evidence="3">
    <location>
        <begin position="173"/>
        <end position="195"/>
    </location>
</feature>
<dbReference type="Proteomes" id="UP000824540">
    <property type="component" value="Unassembled WGS sequence"/>
</dbReference>
<dbReference type="OrthoDB" id="6020914at2759"/>
<feature type="region of interest" description="Disordered" evidence="3">
    <location>
        <begin position="396"/>
        <end position="425"/>
    </location>
</feature>
<organism evidence="6 7">
    <name type="scientific">Albula glossodonta</name>
    <name type="common">roundjaw bonefish</name>
    <dbReference type="NCBI Taxonomy" id="121402"/>
    <lineage>
        <taxon>Eukaryota</taxon>
        <taxon>Metazoa</taxon>
        <taxon>Chordata</taxon>
        <taxon>Craniata</taxon>
        <taxon>Vertebrata</taxon>
        <taxon>Euteleostomi</taxon>
        <taxon>Actinopterygii</taxon>
        <taxon>Neopterygii</taxon>
        <taxon>Teleostei</taxon>
        <taxon>Albuliformes</taxon>
        <taxon>Albulidae</taxon>
        <taxon>Albula</taxon>
    </lineage>
</organism>
<dbReference type="GO" id="GO:0007265">
    <property type="term" value="P:Ras protein signal transduction"/>
    <property type="evidence" value="ECO:0007669"/>
    <property type="project" value="TreeGrafter"/>
</dbReference>
<evidence type="ECO:0000259" key="5">
    <source>
        <dbReference type="PROSITE" id="PS51064"/>
    </source>
</evidence>
<evidence type="ECO:0000259" key="4">
    <source>
        <dbReference type="PROSITE" id="PS50003"/>
    </source>
</evidence>
<comment type="caution">
    <text evidence="6">The sequence shown here is derived from an EMBL/GenBank/DDBJ whole genome shotgun (WGS) entry which is preliminary data.</text>
</comment>
<sequence length="591" mass="66658">GNSGPLRHLQSPQDQVVALQGYRRLEGASSGEVPGEAIFNTMDEDVRKKGMLYIQQQRFGKKWKKVWSVIYRDSTCSISRMEFFECKDNPGNMEKGDKTLRKQENKKVIKLSDCIRVSEVEMESCPKDCGPFLVETTEKLFLFAAENSELEDWIHKLCEIAFPMNWNERGAHKRSSVQRGHSRETESTMEDNSLYSGRDCATRDFKVAMRKTEASERCRLRGSFILRADFDSLILQDVKTGEVLYTWPYRFLRRFGRDKVTFSFEAGRRCDTGEGNFEFETKQGNCLFQAVETAINLQRNTFAPQRQASGGVDAEPIPRPPVTKDSSVYSTIDEVLMRDGPAPPQGTRSRLDVPTDKLLTGVKSLTLDTRPPPRKNQVKTISSCPLLNSEDQAYSQISMPRDQVEPVEDRPSPKANRRGSQDEYSLPFDTINKNLLATFLAGHPPMALDPGREREDCGDGAEVPDPLYDSIDESTIRGVIKARSKGPKLPTQSRMEHIYDEPEGCAAQTSVTAGSSSLYDDPEEVKGYAWKFQGTAVDPSGHEYPYNPHIDDYAVPKPPKRAFPDSQVDQPNEEDDSPYDNVILKVTDRGN</sequence>
<dbReference type="Pfam" id="PF00169">
    <property type="entry name" value="PH"/>
    <property type="match status" value="1"/>
</dbReference>
<dbReference type="GO" id="GO:0043410">
    <property type="term" value="P:positive regulation of MAPK cascade"/>
    <property type="evidence" value="ECO:0007669"/>
    <property type="project" value="TreeGrafter"/>
</dbReference>
<dbReference type="PROSITE" id="PS50003">
    <property type="entry name" value="PH_DOMAIN"/>
    <property type="match status" value="1"/>
</dbReference>
<dbReference type="GO" id="GO:0007169">
    <property type="term" value="P:cell surface receptor protein tyrosine kinase signaling pathway"/>
    <property type="evidence" value="ECO:0007669"/>
    <property type="project" value="TreeGrafter"/>
</dbReference>
<dbReference type="SMART" id="SM00233">
    <property type="entry name" value="PH"/>
    <property type="match status" value="1"/>
</dbReference>